<organism evidence="1 2">
    <name type="scientific">Ponticoccus alexandrii</name>
    <dbReference type="NCBI Taxonomy" id="1943633"/>
    <lineage>
        <taxon>Bacteria</taxon>
        <taxon>Pseudomonadati</taxon>
        <taxon>Pseudomonadota</taxon>
        <taxon>Alphaproteobacteria</taxon>
        <taxon>Rhodobacterales</taxon>
        <taxon>Roseobacteraceae</taxon>
        <taxon>Ponticoccus</taxon>
    </lineage>
</organism>
<dbReference type="RefSeq" id="WP_052260032.1">
    <property type="nucleotide sequence ID" value="NZ_CP047166.1"/>
</dbReference>
<protein>
    <recommendedName>
        <fullName evidence="3">Heme oxygenase</fullName>
    </recommendedName>
</protein>
<sequence>MRSGFRHHLRRATAPQHEAAEAAFAPLTANIGQGLRGFLCAQRQAFATLVAAPAPAAAQISHQITLDLLDRLDRDLGPRTDAPQDPPPLDPLAVDYLVLGSRLGTEVLRRRLLDEMPGVTLPMYFRAPPATAEWQRVCAALDRVSLNSAHAARIKIDVRRGFDIFAAAAYAACEGQGSTEGQP</sequence>
<proteinExistence type="predicted"/>
<dbReference type="EMBL" id="CP047166">
    <property type="protein sequence ID" value="QRF67949.1"/>
    <property type="molecule type" value="Genomic_DNA"/>
</dbReference>
<dbReference type="SUPFAM" id="SSF48613">
    <property type="entry name" value="Heme oxygenase-like"/>
    <property type="match status" value="1"/>
</dbReference>
<reference evidence="1 2" key="1">
    <citation type="submission" date="2019-12" db="EMBL/GenBank/DDBJ databases">
        <title>Complete Genome Sequence of a Quorum-Sensing Bacterium,Rhodobacteraceae bacterium C31, Isolated from a marine microalgae symbiotic bacteria.</title>
        <authorList>
            <person name="Zhang Y."/>
        </authorList>
    </citation>
    <scope>NUCLEOTIDE SEQUENCE [LARGE SCALE GENOMIC DNA]</scope>
    <source>
        <strain evidence="1 2">C31</strain>
    </source>
</reference>
<name>A0ABX7FD06_9RHOB</name>
<accession>A0ABX7FD06</accession>
<keyword evidence="2" id="KW-1185">Reference proteome</keyword>
<dbReference type="Gene3D" id="1.20.910.10">
    <property type="entry name" value="Heme oxygenase-like"/>
    <property type="match status" value="1"/>
</dbReference>
<evidence type="ECO:0008006" key="3">
    <source>
        <dbReference type="Google" id="ProtNLM"/>
    </source>
</evidence>
<evidence type="ECO:0000313" key="2">
    <source>
        <dbReference type="Proteomes" id="UP000596387"/>
    </source>
</evidence>
<dbReference type="Proteomes" id="UP000596387">
    <property type="component" value="Chromosome"/>
</dbReference>
<dbReference type="InterPro" id="IPR016084">
    <property type="entry name" value="Haem_Oase-like_multi-hlx"/>
</dbReference>
<evidence type="ECO:0000313" key="1">
    <source>
        <dbReference type="EMBL" id="QRF67949.1"/>
    </source>
</evidence>
<gene>
    <name evidence="1" type="ORF">GQA70_17540</name>
</gene>